<proteinExistence type="predicted"/>
<reference evidence="1" key="1">
    <citation type="submission" date="2022-07" db="EMBL/GenBank/DDBJ databases">
        <title>Characterization of the Novel Bacterium Alteromonas immobilis LMIT006 and Alteromonas gregis LMIT007.</title>
        <authorList>
            <person name="Lin X."/>
        </authorList>
    </citation>
    <scope>NUCLEOTIDE SEQUENCE</scope>
    <source>
        <strain evidence="1">LMIT007</strain>
    </source>
</reference>
<comment type="caution">
    <text evidence="1">The sequence shown here is derived from an EMBL/GenBank/DDBJ whole genome shotgun (WGS) entry which is preliminary data.</text>
</comment>
<keyword evidence="2" id="KW-1185">Reference proteome</keyword>
<gene>
    <name evidence="1" type="ORF">NLF92_14020</name>
</gene>
<organism evidence="1 2">
    <name type="scientific">Opacimonas viscosa</name>
    <dbReference type="NCBI Taxonomy" id="2961944"/>
    <lineage>
        <taxon>Bacteria</taxon>
        <taxon>Pseudomonadati</taxon>
        <taxon>Pseudomonadota</taxon>
        <taxon>Gammaproteobacteria</taxon>
        <taxon>Alteromonadales</taxon>
        <taxon>Alteromonadaceae</taxon>
        <taxon>Opacimonas</taxon>
    </lineage>
</organism>
<name>A0AA41X593_9ALTE</name>
<dbReference type="EMBL" id="JANATA010000391">
    <property type="protein sequence ID" value="MCP3430052.1"/>
    <property type="molecule type" value="Genomic_DNA"/>
</dbReference>
<dbReference type="SUPFAM" id="SSF55781">
    <property type="entry name" value="GAF domain-like"/>
    <property type="match status" value="1"/>
</dbReference>
<dbReference type="RefSeq" id="WP_254102886.1">
    <property type="nucleotide sequence ID" value="NZ_JANATA010000391.1"/>
</dbReference>
<protein>
    <submittedName>
        <fullName evidence="1">Uncharacterized protein</fullName>
    </submittedName>
</protein>
<evidence type="ECO:0000313" key="1">
    <source>
        <dbReference type="EMBL" id="MCP3430052.1"/>
    </source>
</evidence>
<accession>A0AA41X593</accession>
<evidence type="ECO:0000313" key="2">
    <source>
        <dbReference type="Proteomes" id="UP001165413"/>
    </source>
</evidence>
<dbReference type="Proteomes" id="UP001165413">
    <property type="component" value="Unassembled WGS sequence"/>
</dbReference>
<sequence>MDSFYAALHDILARLISAPNCYIATLDESREYLDFPYFSDTQAEMPGRRALGLGLTEFVIRRGQAEL</sequence>
<feature type="non-terminal residue" evidence="1">
    <location>
        <position position="67"/>
    </location>
</feature>
<dbReference type="AlphaFoldDB" id="A0AA41X593"/>